<accession>A0AAV7H4W1</accession>
<keyword evidence="2" id="KW-1185">Reference proteome</keyword>
<comment type="caution">
    <text evidence="1">The sequence shown here is derived from an EMBL/GenBank/DDBJ whole genome shotgun (WGS) entry which is preliminary data.</text>
</comment>
<evidence type="ECO:0000313" key="1">
    <source>
        <dbReference type="EMBL" id="KAH0462799.1"/>
    </source>
</evidence>
<evidence type="ECO:0000313" key="2">
    <source>
        <dbReference type="Proteomes" id="UP000775213"/>
    </source>
</evidence>
<name>A0AAV7H4W1_DENCH</name>
<dbReference type="EMBL" id="JAGFBR010000009">
    <property type="protein sequence ID" value="KAH0462799.1"/>
    <property type="molecule type" value="Genomic_DNA"/>
</dbReference>
<dbReference type="AlphaFoldDB" id="A0AAV7H4W1"/>
<proteinExistence type="predicted"/>
<organism evidence="1 2">
    <name type="scientific">Dendrobium chrysotoxum</name>
    <name type="common">Orchid</name>
    <dbReference type="NCBI Taxonomy" id="161865"/>
    <lineage>
        <taxon>Eukaryota</taxon>
        <taxon>Viridiplantae</taxon>
        <taxon>Streptophyta</taxon>
        <taxon>Embryophyta</taxon>
        <taxon>Tracheophyta</taxon>
        <taxon>Spermatophyta</taxon>
        <taxon>Magnoliopsida</taxon>
        <taxon>Liliopsida</taxon>
        <taxon>Asparagales</taxon>
        <taxon>Orchidaceae</taxon>
        <taxon>Epidendroideae</taxon>
        <taxon>Malaxideae</taxon>
        <taxon>Dendrobiinae</taxon>
        <taxon>Dendrobium</taxon>
    </lineage>
</organism>
<dbReference type="Proteomes" id="UP000775213">
    <property type="component" value="Unassembled WGS sequence"/>
</dbReference>
<gene>
    <name evidence="1" type="ORF">IEQ34_010374</name>
</gene>
<reference evidence="1 2" key="1">
    <citation type="journal article" date="2021" name="Hortic Res">
        <title>Chromosome-scale assembly of the Dendrobium chrysotoxum genome enhances the understanding of orchid evolution.</title>
        <authorList>
            <person name="Zhang Y."/>
            <person name="Zhang G.Q."/>
            <person name="Zhang D."/>
            <person name="Liu X.D."/>
            <person name="Xu X.Y."/>
            <person name="Sun W.H."/>
            <person name="Yu X."/>
            <person name="Zhu X."/>
            <person name="Wang Z.W."/>
            <person name="Zhao X."/>
            <person name="Zhong W.Y."/>
            <person name="Chen H."/>
            <person name="Yin W.L."/>
            <person name="Huang T."/>
            <person name="Niu S.C."/>
            <person name="Liu Z.J."/>
        </authorList>
    </citation>
    <scope>NUCLEOTIDE SEQUENCE [LARGE SCALE GENOMIC DNA]</scope>
    <source>
        <strain evidence="1">Lindl</strain>
    </source>
</reference>
<sequence length="195" mass="21444">MEDFLSFCGYCKSLGHSNLECSFLHPNHFVNSEKATNAIAPVVDDENPVDDVMHDTQTRPLLIASPTNNLGVIREDGVVDLGVNPIPSSSPSPILNDGAAADANTEKGDVIFARMRVLRTRVWASRRSRSELECWVFPAKSGWIGKNKSWHGGLPVSSQAILARSENGLARAILAAREKGRNFLRFLPIKEGHQR</sequence>
<protein>
    <submittedName>
        <fullName evidence="1">Uncharacterized protein</fullName>
    </submittedName>
</protein>